<evidence type="ECO:0000313" key="8">
    <source>
        <dbReference type="Proteomes" id="UP000012960"/>
    </source>
</evidence>
<dbReference type="GO" id="GO:0016788">
    <property type="term" value="F:hydrolase activity, acting on ester bonds"/>
    <property type="evidence" value="ECO:0007669"/>
    <property type="project" value="InterPro"/>
</dbReference>
<accession>A0A804JVK6</accession>
<evidence type="ECO:0000313" key="6">
    <source>
        <dbReference type="EMBL" id="CAG1856540.1"/>
    </source>
</evidence>
<gene>
    <name evidence="6" type="ORF">GSMUA_40980.1</name>
</gene>
<dbReference type="Gene3D" id="3.40.50.1110">
    <property type="entry name" value="SGNH hydrolase"/>
    <property type="match status" value="1"/>
</dbReference>
<sequence length="365" mass="39909">MASRSAPPSMGLSTLFLLILSSSFCPSRSLHYDAIFSFGDSLSDTGNVRVAGLPYGMTFFRRPTGRCSNGRLVIDFIAEAVGLPLLPPSAAKGKNFRRGANFAYTAATALDFGFFNRRGLGSKLWVNSSLSSQVRSFEKMMPSLCSSTQACKAHLSRSLFIVGEFGGNDYNTAIFAGRSMAEVNSYVPKVMRAIKLGVERLIGHGAVDIVVPGMLPIGCFPLYLTLYGSSNKNDYTDIGCLRKYNDFAEHHNSFLQRVIYGLQRKYSWTRIRYADYYSPTLRFASNPTKYGFTGGALKACCGAGGSSKYNVNLDKVCAKPGSSVCKDPSTYVSWDGSHLTETAYSLIADGWLRGPYAKPSIMQWS</sequence>
<feature type="signal peptide" evidence="5">
    <location>
        <begin position="1"/>
        <end position="29"/>
    </location>
</feature>
<dbReference type="InterPro" id="IPR001087">
    <property type="entry name" value="GDSL"/>
</dbReference>
<dbReference type="Pfam" id="PF00657">
    <property type="entry name" value="Lipase_GDSL"/>
    <property type="match status" value="1"/>
</dbReference>
<proteinExistence type="inferred from homology"/>
<dbReference type="Gramene" id="Ma07_t13920.1">
    <property type="protein sequence ID" value="Ma07_p13920.1"/>
    <property type="gene ID" value="Ma07_g13920"/>
</dbReference>
<evidence type="ECO:0000313" key="7">
    <source>
        <dbReference type="EnsemblPlants" id="Ma07_p13920.1"/>
    </source>
</evidence>
<protein>
    <submittedName>
        <fullName evidence="6">(wild Malaysian banana) hypothetical protein</fullName>
    </submittedName>
</protein>
<dbReference type="AlphaFoldDB" id="A0A804JVK6"/>
<evidence type="ECO:0000256" key="3">
    <source>
        <dbReference type="ARBA" id="ARBA00022801"/>
    </source>
</evidence>
<dbReference type="InterPro" id="IPR035669">
    <property type="entry name" value="SGNH_plant_lipase-like"/>
</dbReference>
<evidence type="ECO:0000256" key="4">
    <source>
        <dbReference type="ARBA" id="ARBA00023180"/>
    </source>
</evidence>
<dbReference type="EMBL" id="HG996473">
    <property type="protein sequence ID" value="CAG1856540.1"/>
    <property type="molecule type" value="Genomic_DNA"/>
</dbReference>
<keyword evidence="8" id="KW-1185">Reference proteome</keyword>
<keyword evidence="4" id="KW-0325">Glycoprotein</keyword>
<comment type="similarity">
    <text evidence="1">Belongs to the 'GDSL' lipolytic enzyme family.</text>
</comment>
<dbReference type="PANTHER" id="PTHR22835">
    <property type="entry name" value="ZINC FINGER FYVE DOMAIN CONTAINING PROTEIN"/>
    <property type="match status" value="1"/>
</dbReference>
<feature type="chain" id="PRO_5036407836" evidence="5">
    <location>
        <begin position="30"/>
        <end position="365"/>
    </location>
</feature>
<reference evidence="6" key="1">
    <citation type="submission" date="2021-03" db="EMBL/GenBank/DDBJ databases">
        <authorList>
            <consortium name="Genoscope - CEA"/>
            <person name="William W."/>
        </authorList>
    </citation>
    <scope>NUCLEOTIDE SEQUENCE</scope>
    <source>
        <strain evidence="6">Doubled-haploid Pahang</strain>
    </source>
</reference>
<organism evidence="7 8">
    <name type="scientific">Musa acuminata subsp. malaccensis</name>
    <name type="common">Wild banana</name>
    <name type="synonym">Musa malaccensis</name>
    <dbReference type="NCBI Taxonomy" id="214687"/>
    <lineage>
        <taxon>Eukaryota</taxon>
        <taxon>Viridiplantae</taxon>
        <taxon>Streptophyta</taxon>
        <taxon>Embryophyta</taxon>
        <taxon>Tracheophyta</taxon>
        <taxon>Spermatophyta</taxon>
        <taxon>Magnoliopsida</taxon>
        <taxon>Liliopsida</taxon>
        <taxon>Zingiberales</taxon>
        <taxon>Musaceae</taxon>
        <taxon>Musa</taxon>
    </lineage>
</organism>
<keyword evidence="3" id="KW-0378">Hydrolase</keyword>
<dbReference type="FunCoup" id="A0A804JVK6">
    <property type="interactions" value="56"/>
</dbReference>
<dbReference type="SUPFAM" id="SSF52266">
    <property type="entry name" value="SGNH hydrolase"/>
    <property type="match status" value="1"/>
</dbReference>
<evidence type="ECO:0000256" key="2">
    <source>
        <dbReference type="ARBA" id="ARBA00022729"/>
    </source>
</evidence>
<dbReference type="Proteomes" id="UP000012960">
    <property type="component" value="Unplaced"/>
</dbReference>
<reference evidence="7" key="2">
    <citation type="submission" date="2021-05" db="UniProtKB">
        <authorList>
            <consortium name="EnsemblPlants"/>
        </authorList>
    </citation>
    <scope>IDENTIFICATION</scope>
    <source>
        <strain evidence="7">subsp. malaccensis</strain>
    </source>
</reference>
<keyword evidence="2 5" id="KW-0732">Signal</keyword>
<dbReference type="EnsemblPlants" id="Ma07_t13920.1">
    <property type="protein sequence ID" value="Ma07_p13920.1"/>
    <property type="gene ID" value="Ma07_g13920"/>
</dbReference>
<dbReference type="InterPro" id="IPR036514">
    <property type="entry name" value="SGNH_hydro_sf"/>
</dbReference>
<dbReference type="PANTHER" id="PTHR22835:SF659">
    <property type="entry name" value="GDSL LIPASE_ACYLHYDROLASE, PUTATIVE (AFU_ORTHOLOGUE AFUA_2G00510)-RELATED"/>
    <property type="match status" value="1"/>
</dbReference>
<evidence type="ECO:0000256" key="1">
    <source>
        <dbReference type="ARBA" id="ARBA00008668"/>
    </source>
</evidence>
<dbReference type="InParanoid" id="A0A804JVK6"/>
<name>A0A804JVK6_MUSAM</name>
<evidence type="ECO:0000256" key="5">
    <source>
        <dbReference type="SAM" id="SignalP"/>
    </source>
</evidence>
<dbReference type="OMA" id="VTKIMYG"/>
<dbReference type="CDD" id="cd01837">
    <property type="entry name" value="SGNH_plant_lipase_like"/>
    <property type="match status" value="1"/>
</dbReference>